<geneLocation type="plasmid" evidence="1 2">
    <name>unnamed3</name>
</geneLocation>
<sequence>MRTSANGAGEFVRKILRCEWGIAGADISHSIERILFSIEPTDIKECDITAFTNINHL</sequence>
<keyword evidence="1" id="KW-0614">Plasmid</keyword>
<name>A0ABD7YHA2_9BURK</name>
<dbReference type="EMBL" id="CP090645">
    <property type="protein sequence ID" value="WFN24071.1"/>
    <property type="molecule type" value="Genomic_DNA"/>
</dbReference>
<protein>
    <submittedName>
        <fullName evidence="1">Uncharacterized protein</fullName>
    </submittedName>
</protein>
<evidence type="ECO:0000313" key="2">
    <source>
        <dbReference type="Proteomes" id="UP001220209"/>
    </source>
</evidence>
<dbReference type="Proteomes" id="UP001220209">
    <property type="component" value="Plasmid unnamed3"/>
</dbReference>
<evidence type="ECO:0000313" key="1">
    <source>
        <dbReference type="EMBL" id="WFN24071.1"/>
    </source>
</evidence>
<gene>
    <name evidence="1" type="ORF">LXE91_42560</name>
</gene>
<dbReference type="AlphaFoldDB" id="A0ABD7YHA2"/>
<dbReference type="RefSeq" id="WP_174990676.1">
    <property type="nucleotide sequence ID" value="NZ_CABVQO010000033.1"/>
</dbReference>
<accession>A0ABD7YHA2</accession>
<organism evidence="1 2">
    <name type="scientific">Burkholderia contaminans</name>
    <dbReference type="NCBI Taxonomy" id="488447"/>
    <lineage>
        <taxon>Bacteria</taxon>
        <taxon>Pseudomonadati</taxon>
        <taxon>Pseudomonadota</taxon>
        <taxon>Betaproteobacteria</taxon>
        <taxon>Burkholderiales</taxon>
        <taxon>Burkholderiaceae</taxon>
        <taxon>Burkholderia</taxon>
        <taxon>Burkholderia cepacia complex</taxon>
    </lineage>
</organism>
<reference evidence="1 2" key="1">
    <citation type="submission" date="2021-12" db="EMBL/GenBank/DDBJ databases">
        <title>Genomic and phenotypic characterization of three Burkholderia contaminans isolates recovered from different sources.</title>
        <authorList>
            <person name="Lopez De Volder A."/>
            <person name="Fan Y."/>
            <person name="Nunvar J."/>
            <person name="Herrera T."/>
            <person name="Timp W."/>
            <person name="Degrossi J."/>
        </authorList>
    </citation>
    <scope>NUCLEOTIDE SEQUENCE [LARGE SCALE GENOMIC DNA]</scope>
    <source>
        <strain evidence="1 2">LMG 23361</strain>
        <plasmid evidence="1 2">unnamed3</plasmid>
    </source>
</reference>
<proteinExistence type="predicted"/>